<evidence type="ECO:0000256" key="1">
    <source>
        <dbReference type="SAM" id="SignalP"/>
    </source>
</evidence>
<dbReference type="Proteomes" id="UP000095282">
    <property type="component" value="Unplaced"/>
</dbReference>
<dbReference type="eggNOG" id="ENOG502TIZE">
    <property type="taxonomic scope" value="Eukaryota"/>
</dbReference>
<feature type="signal peptide" evidence="1">
    <location>
        <begin position="1"/>
        <end position="20"/>
    </location>
</feature>
<evidence type="ECO:0000313" key="2">
    <source>
        <dbReference type="Proteomes" id="UP000095282"/>
    </source>
</evidence>
<protein>
    <submittedName>
        <fullName evidence="3">Glycoprotein 120</fullName>
    </submittedName>
</protein>
<proteinExistence type="predicted"/>
<evidence type="ECO:0000313" key="3">
    <source>
        <dbReference type="WBParaSite" id="Csp11.Scaffold629.g16368.t1"/>
    </source>
</evidence>
<accession>A0A1I7U9Z9</accession>
<organism evidence="2 3">
    <name type="scientific">Caenorhabditis tropicalis</name>
    <dbReference type="NCBI Taxonomy" id="1561998"/>
    <lineage>
        <taxon>Eukaryota</taxon>
        <taxon>Metazoa</taxon>
        <taxon>Ecdysozoa</taxon>
        <taxon>Nematoda</taxon>
        <taxon>Chromadorea</taxon>
        <taxon>Rhabditida</taxon>
        <taxon>Rhabditina</taxon>
        <taxon>Rhabditomorpha</taxon>
        <taxon>Rhabditoidea</taxon>
        <taxon>Rhabditidae</taxon>
        <taxon>Peloderinae</taxon>
        <taxon>Caenorhabditis</taxon>
    </lineage>
</organism>
<dbReference type="WBParaSite" id="Csp11.Scaffold629.g16368.t1">
    <property type="protein sequence ID" value="Csp11.Scaffold629.g16368.t1"/>
    <property type="gene ID" value="Csp11.Scaffold629.g16368"/>
</dbReference>
<keyword evidence="2" id="KW-1185">Reference proteome</keyword>
<keyword evidence="1" id="KW-0732">Signal</keyword>
<dbReference type="AlphaFoldDB" id="A0A1I7U9Z9"/>
<reference evidence="3" key="1">
    <citation type="submission" date="2016-11" db="UniProtKB">
        <authorList>
            <consortium name="WormBaseParasite"/>
        </authorList>
    </citation>
    <scope>IDENTIFICATION</scope>
</reference>
<sequence length="130" mass="15062">MVLFLPIFLSIISLIKGASSLDCYKYTGYENRVVVKPNNTHCTAFFETATGDATFSGAHRTPDKMTETIKKMRGRDCRHEKHRNHNGEPFIHVYICLCFTPMCNFPFTYEEFAFRGFTIAPTYTKNEDLW</sequence>
<feature type="chain" id="PRO_5009308588" evidence="1">
    <location>
        <begin position="21"/>
        <end position="130"/>
    </location>
</feature>
<name>A0A1I7U9Z9_9PELO</name>